<evidence type="ECO:0000313" key="2">
    <source>
        <dbReference type="EMBL" id="GGJ92822.1"/>
    </source>
</evidence>
<reference evidence="2" key="2">
    <citation type="submission" date="2020-09" db="EMBL/GenBank/DDBJ databases">
        <authorList>
            <person name="Sun Q."/>
            <person name="Ohkuma M."/>
        </authorList>
    </citation>
    <scope>NUCLEOTIDE SEQUENCE</scope>
    <source>
        <strain evidence="2">JCM 3090</strain>
    </source>
</reference>
<accession>A0A8J3B3C9</accession>
<feature type="region of interest" description="Disordered" evidence="1">
    <location>
        <begin position="681"/>
        <end position="712"/>
    </location>
</feature>
<dbReference type="RefSeq" id="WP_229783641.1">
    <property type="nucleotide sequence ID" value="NZ_BMQB01000004.1"/>
</dbReference>
<name>A0A8J3B3C9_9ACTN</name>
<feature type="compositionally biased region" description="Basic and acidic residues" evidence="1">
    <location>
        <begin position="386"/>
        <end position="398"/>
    </location>
</feature>
<protein>
    <recommendedName>
        <fullName evidence="4">Transposase</fullName>
    </recommendedName>
</protein>
<evidence type="ECO:0000313" key="3">
    <source>
        <dbReference type="Proteomes" id="UP000649739"/>
    </source>
</evidence>
<sequence length="712" mass="73221">MALVRVYCGLAATDDAGDRADAPLTAAVVDAAGRLLEVFEVADDTDGYAALTALLAVRAAGSAEVAVATQRADYLLAGLFSTAGQPLAVAGDEAAADHAERFADDDSAHEMAAADGERRAVGLARALQAGALWASNLPPPTELVGAGPLLQAQGALVTARQAAGQALRELLRQVFPAALRAFPDPSAPACLAVLEALPEPSIARAAAVGGRAGQAAVARLAEVPGVDRGAVDNAVTALRVAVAETDRIEPAGADTSALLVRSAIVAVRAYDEARLAAVETLRAHVAGARFQVRRQALNAPRRESIPDAPRGRAGRLTPPPTRGGRGLAAAAAAENSGAVPVQRGTAAPAPPRLPAAPAARLAPAPEPGTSPAENGQPFQPRLTRAAIERSRSDRRSRAAGELPAATAEPRLSPLVDSRPGAAAIPDSRPGALAEVRPGPGRPTVTPLPNGRPEPESDRSIVDRSSWPLVGSGDPADDYARPYAGPPPVPAPELPPPAPGRVTPPWQADDLPPEPPSLRLVEPPPLDDLALGMPGPAATQRIDPAALYGDPHADTPALRVVADPVPPIAMPESIAGDGDGDLLIFAATRSAWFTGRDAAASDVSWSFTADTGWRAAEEAAEPAIGDETSAGLPRRVPAANLVPGSPLQEERPLRIVRDPSSIAAHTTGYFRGWRRGQEIGGYAVGGRPGRDGAGGWDFSRTPHGEDPDPNDYR</sequence>
<dbReference type="AlphaFoldDB" id="A0A8J3B3C9"/>
<feature type="compositionally biased region" description="Basic and acidic residues" evidence="1">
    <location>
        <begin position="699"/>
        <end position="712"/>
    </location>
</feature>
<reference evidence="2" key="1">
    <citation type="journal article" date="2014" name="Int. J. Syst. Evol. Microbiol.">
        <title>Complete genome sequence of Corynebacterium casei LMG S-19264T (=DSM 44701T), isolated from a smear-ripened cheese.</title>
        <authorList>
            <consortium name="US DOE Joint Genome Institute (JGI-PGF)"/>
            <person name="Walter F."/>
            <person name="Albersmeier A."/>
            <person name="Kalinowski J."/>
            <person name="Ruckert C."/>
        </authorList>
    </citation>
    <scope>NUCLEOTIDE SEQUENCE</scope>
    <source>
        <strain evidence="2">JCM 3090</strain>
    </source>
</reference>
<gene>
    <name evidence="2" type="ORF">GCM10010123_23410</name>
</gene>
<feature type="compositionally biased region" description="Pro residues" evidence="1">
    <location>
        <begin position="483"/>
        <end position="498"/>
    </location>
</feature>
<feature type="compositionally biased region" description="Gly residues" evidence="1">
    <location>
        <begin position="681"/>
        <end position="694"/>
    </location>
</feature>
<comment type="caution">
    <text evidence="2">The sequence shown here is derived from an EMBL/GenBank/DDBJ whole genome shotgun (WGS) entry which is preliminary data.</text>
</comment>
<feature type="compositionally biased region" description="Basic and acidic residues" evidence="1">
    <location>
        <begin position="452"/>
        <end position="461"/>
    </location>
</feature>
<keyword evidence="3" id="KW-1185">Reference proteome</keyword>
<dbReference type="Proteomes" id="UP000649739">
    <property type="component" value="Unassembled WGS sequence"/>
</dbReference>
<feature type="region of interest" description="Disordered" evidence="1">
    <location>
        <begin position="297"/>
        <end position="528"/>
    </location>
</feature>
<organism evidence="2 3">
    <name type="scientific">Pilimelia anulata</name>
    <dbReference type="NCBI Taxonomy" id="53371"/>
    <lineage>
        <taxon>Bacteria</taxon>
        <taxon>Bacillati</taxon>
        <taxon>Actinomycetota</taxon>
        <taxon>Actinomycetes</taxon>
        <taxon>Micromonosporales</taxon>
        <taxon>Micromonosporaceae</taxon>
        <taxon>Pilimelia</taxon>
    </lineage>
</organism>
<dbReference type="EMBL" id="BMQB01000004">
    <property type="protein sequence ID" value="GGJ92822.1"/>
    <property type="molecule type" value="Genomic_DNA"/>
</dbReference>
<evidence type="ECO:0000256" key="1">
    <source>
        <dbReference type="SAM" id="MobiDB-lite"/>
    </source>
</evidence>
<evidence type="ECO:0008006" key="4">
    <source>
        <dbReference type="Google" id="ProtNLM"/>
    </source>
</evidence>
<proteinExistence type="predicted"/>